<dbReference type="PANTHER" id="PTHR48106">
    <property type="entry name" value="QUINONE OXIDOREDUCTASE PIG3-RELATED"/>
    <property type="match status" value="1"/>
</dbReference>
<keyword evidence="1" id="KW-0521">NADP</keyword>
<evidence type="ECO:0000313" key="4">
    <source>
        <dbReference type="EMBL" id="NYH77705.1"/>
    </source>
</evidence>
<organism evidence="4 5">
    <name type="scientific">Actinopolyspora biskrensis</name>
    <dbReference type="NCBI Taxonomy" id="1470178"/>
    <lineage>
        <taxon>Bacteria</taxon>
        <taxon>Bacillati</taxon>
        <taxon>Actinomycetota</taxon>
        <taxon>Actinomycetes</taxon>
        <taxon>Actinopolysporales</taxon>
        <taxon>Actinopolysporaceae</taxon>
        <taxon>Actinopolyspora</taxon>
    </lineage>
</organism>
<evidence type="ECO:0000256" key="1">
    <source>
        <dbReference type="ARBA" id="ARBA00022857"/>
    </source>
</evidence>
<dbReference type="GO" id="GO:0016651">
    <property type="term" value="F:oxidoreductase activity, acting on NAD(P)H"/>
    <property type="evidence" value="ECO:0007669"/>
    <property type="project" value="TreeGrafter"/>
</dbReference>
<dbReference type="Pfam" id="PF08240">
    <property type="entry name" value="ADH_N"/>
    <property type="match status" value="1"/>
</dbReference>
<feature type="domain" description="Enoyl reductase (ER)" evidence="3">
    <location>
        <begin position="10"/>
        <end position="322"/>
    </location>
</feature>
<keyword evidence="5" id="KW-1185">Reference proteome</keyword>
<sequence length="324" mass="34204">MRAVVFHQHGAPEEVLETVSEVPAPLPGPGQVRVRLHARPVNPSDLLYVEGRYGRRAGQFPAAAGFEASGTVDSVGDGLSVATGTKVAVAVDGTWREYVLAGPEDLMRVPDHLPHTVACQATVNPATALLLTDMLALGPGKWLVHTAAASAVGRMVLSLAGRSGIRCVCVVRGGEHVDELLRLGADAVVDSSEEHIEEAVREHTGGGADAALDAVGGDVGTEVLKSLRGGGVFVSYGLLSGRPLRVEPSSLVFDDVRLTGFWLPLRLSGLAESERQRLNERAVELLCDPRCRPDVAERFDLAEVDRAVDRAGWGQPGGKIVLTG</sequence>
<dbReference type="EMBL" id="JACBYW010000001">
    <property type="protein sequence ID" value="NYH77705.1"/>
    <property type="molecule type" value="Genomic_DNA"/>
</dbReference>
<dbReference type="Gene3D" id="3.90.180.10">
    <property type="entry name" value="Medium-chain alcohol dehydrogenases, catalytic domain"/>
    <property type="match status" value="1"/>
</dbReference>
<dbReference type="CDD" id="cd05282">
    <property type="entry name" value="ETR_like"/>
    <property type="match status" value="1"/>
</dbReference>
<dbReference type="InterPro" id="IPR036291">
    <property type="entry name" value="NAD(P)-bd_dom_sf"/>
</dbReference>
<dbReference type="InterPro" id="IPR013154">
    <property type="entry name" value="ADH-like_N"/>
</dbReference>
<dbReference type="Gene3D" id="3.40.50.720">
    <property type="entry name" value="NAD(P)-binding Rossmann-like Domain"/>
    <property type="match status" value="1"/>
</dbReference>
<dbReference type="Pfam" id="PF00107">
    <property type="entry name" value="ADH_zinc_N"/>
    <property type="match status" value="1"/>
</dbReference>
<comment type="caution">
    <text evidence="4">The sequence shown here is derived from an EMBL/GenBank/DDBJ whole genome shotgun (WGS) entry which is preliminary data.</text>
</comment>
<dbReference type="SUPFAM" id="SSF51735">
    <property type="entry name" value="NAD(P)-binding Rossmann-fold domains"/>
    <property type="match status" value="1"/>
</dbReference>
<evidence type="ECO:0000313" key="5">
    <source>
        <dbReference type="Proteomes" id="UP000548304"/>
    </source>
</evidence>
<dbReference type="GO" id="GO:0070402">
    <property type="term" value="F:NADPH binding"/>
    <property type="evidence" value="ECO:0007669"/>
    <property type="project" value="TreeGrafter"/>
</dbReference>
<dbReference type="PANTHER" id="PTHR48106:SF2">
    <property type="entry name" value="ZN2+-BINDING DEHYDROGENASE"/>
    <property type="match status" value="1"/>
</dbReference>
<dbReference type="SMART" id="SM00829">
    <property type="entry name" value="PKS_ER"/>
    <property type="match status" value="1"/>
</dbReference>
<dbReference type="InterPro" id="IPR013149">
    <property type="entry name" value="ADH-like_C"/>
</dbReference>
<dbReference type="InterPro" id="IPR011032">
    <property type="entry name" value="GroES-like_sf"/>
</dbReference>
<reference evidence="4 5" key="1">
    <citation type="submission" date="2020-07" db="EMBL/GenBank/DDBJ databases">
        <title>Genomic Encyclopedia of Type Strains, Phase III (KMG-III): the genomes of soil and plant-associated and newly described type strains.</title>
        <authorList>
            <person name="Whitman W."/>
        </authorList>
    </citation>
    <scope>NUCLEOTIDE SEQUENCE [LARGE SCALE GENOMIC DNA]</scope>
    <source>
        <strain evidence="4 5">CECT 8576</strain>
    </source>
</reference>
<evidence type="ECO:0000256" key="2">
    <source>
        <dbReference type="ARBA" id="ARBA00023002"/>
    </source>
</evidence>
<dbReference type="Proteomes" id="UP000548304">
    <property type="component" value="Unassembled WGS sequence"/>
</dbReference>
<proteinExistence type="predicted"/>
<dbReference type="AlphaFoldDB" id="A0A852YXN4"/>
<keyword evidence="2" id="KW-0560">Oxidoreductase</keyword>
<dbReference type="RefSeq" id="WP_179534188.1">
    <property type="nucleotide sequence ID" value="NZ_JACBYW010000001.1"/>
</dbReference>
<gene>
    <name evidence="4" type="ORF">FHR84_001019</name>
</gene>
<protein>
    <submittedName>
        <fullName evidence="4">NADPH:quinone reductase-like Zn-dependent oxidoreductase</fullName>
    </submittedName>
</protein>
<evidence type="ECO:0000259" key="3">
    <source>
        <dbReference type="SMART" id="SM00829"/>
    </source>
</evidence>
<dbReference type="InterPro" id="IPR020843">
    <property type="entry name" value="ER"/>
</dbReference>
<name>A0A852YXN4_9ACTN</name>
<dbReference type="SUPFAM" id="SSF50129">
    <property type="entry name" value="GroES-like"/>
    <property type="match status" value="1"/>
</dbReference>
<accession>A0A852YXN4</accession>